<dbReference type="EMBL" id="JADGMS010000008">
    <property type="protein sequence ID" value="KAF9676457.1"/>
    <property type="molecule type" value="Genomic_DNA"/>
</dbReference>
<comment type="caution">
    <text evidence="1">The sequence shown here is derived from an EMBL/GenBank/DDBJ whole genome shotgun (WGS) entry which is preliminary data.</text>
</comment>
<reference evidence="1 2" key="1">
    <citation type="submission" date="2020-10" db="EMBL/GenBank/DDBJ databases">
        <title>Plant Genome Project.</title>
        <authorList>
            <person name="Zhang R.-G."/>
        </authorList>
    </citation>
    <scope>NUCLEOTIDE SEQUENCE [LARGE SCALE GENOMIC DNA]</scope>
    <source>
        <strain evidence="1">FAFU-HL-1</strain>
        <tissue evidence="1">Leaf</tissue>
    </source>
</reference>
<proteinExistence type="predicted"/>
<name>A0A835JS98_9ROSI</name>
<organism evidence="1 2">
    <name type="scientific">Salix dunnii</name>
    <dbReference type="NCBI Taxonomy" id="1413687"/>
    <lineage>
        <taxon>Eukaryota</taxon>
        <taxon>Viridiplantae</taxon>
        <taxon>Streptophyta</taxon>
        <taxon>Embryophyta</taxon>
        <taxon>Tracheophyta</taxon>
        <taxon>Spermatophyta</taxon>
        <taxon>Magnoliopsida</taxon>
        <taxon>eudicotyledons</taxon>
        <taxon>Gunneridae</taxon>
        <taxon>Pentapetalae</taxon>
        <taxon>rosids</taxon>
        <taxon>fabids</taxon>
        <taxon>Malpighiales</taxon>
        <taxon>Salicaceae</taxon>
        <taxon>Saliceae</taxon>
        <taxon>Salix</taxon>
    </lineage>
</organism>
<accession>A0A835JS98</accession>
<keyword evidence="2" id="KW-1185">Reference proteome</keyword>
<gene>
    <name evidence="1" type="ORF">SADUNF_Sadunf08G0004000</name>
</gene>
<dbReference type="AlphaFoldDB" id="A0A835JS98"/>
<protein>
    <submittedName>
        <fullName evidence="1">Uncharacterized protein</fullName>
    </submittedName>
</protein>
<sequence>MLHIARPVVHRRNGEILMAGYSWVRLVSFDPKTQRIRDMGMQKTAGHAATNGACMLNIRAKRYCRGYETVNGYG</sequence>
<dbReference type="Proteomes" id="UP000657918">
    <property type="component" value="Chromosome 8"/>
</dbReference>
<evidence type="ECO:0000313" key="1">
    <source>
        <dbReference type="EMBL" id="KAF9676457.1"/>
    </source>
</evidence>
<evidence type="ECO:0000313" key="2">
    <source>
        <dbReference type="Proteomes" id="UP000657918"/>
    </source>
</evidence>